<proteinExistence type="inferred from homology"/>
<sequence>MTCCLFDINETLLDLAGLDSVFFQTFGSSTARSAWFAQTLQNAMTATITGPSISFEEAGQAALTMLAQLEQVQLSEADRHHVKTAMRMLPAHPDVEPALEQLRKSGARIVALSNNARELVDAQLSAAGLRGYFDEVLSAEDAQTLKPDAPAYLQAAKTLNTDPKRLWLIAVHAWDIAGAQRAGFKTALVSRTAQQVPSPLAPPTVQGSDLTAVVEQILTLESA</sequence>
<dbReference type="InterPro" id="IPR036412">
    <property type="entry name" value="HAD-like_sf"/>
</dbReference>
<dbReference type="PANTHER" id="PTHR43316:SF3">
    <property type="entry name" value="HALOACID DEHALOGENASE, TYPE II (AFU_ORTHOLOGUE AFUA_2G07750)-RELATED"/>
    <property type="match status" value="1"/>
</dbReference>
<dbReference type="SFLD" id="SFLDG01129">
    <property type="entry name" value="C1.5:_HAD__Beta-PGM__Phosphata"/>
    <property type="match status" value="1"/>
</dbReference>
<evidence type="ECO:0000313" key="5">
    <source>
        <dbReference type="Proteomes" id="UP000183210"/>
    </source>
</evidence>
<dbReference type="SFLD" id="SFLDS00003">
    <property type="entry name" value="Haloacid_Dehalogenase"/>
    <property type="match status" value="1"/>
</dbReference>
<organism evidence="4 5">
    <name type="scientific">Pseudomonas lutea</name>
    <dbReference type="NCBI Taxonomy" id="243924"/>
    <lineage>
        <taxon>Bacteria</taxon>
        <taxon>Pseudomonadati</taxon>
        <taxon>Pseudomonadota</taxon>
        <taxon>Gammaproteobacteria</taxon>
        <taxon>Pseudomonadales</taxon>
        <taxon>Pseudomonadaceae</taxon>
        <taxon>Pseudomonas</taxon>
    </lineage>
</organism>
<dbReference type="Gene3D" id="3.40.50.1000">
    <property type="entry name" value="HAD superfamily/HAD-like"/>
    <property type="match status" value="1"/>
</dbReference>
<dbReference type="Gene3D" id="1.10.150.240">
    <property type="entry name" value="Putative phosphatase, domain 2"/>
    <property type="match status" value="1"/>
</dbReference>
<dbReference type="GeneID" id="300269100"/>
<dbReference type="Proteomes" id="UP000183210">
    <property type="component" value="Unassembled WGS sequence"/>
</dbReference>
<name>A0A9X8MAV7_9PSED</name>
<comment type="caution">
    <text evidence="4">The sequence shown here is derived from an EMBL/GenBank/DDBJ whole genome shotgun (WGS) entry which is preliminary data.</text>
</comment>
<evidence type="ECO:0000256" key="1">
    <source>
        <dbReference type="ARBA" id="ARBA00008106"/>
    </source>
</evidence>
<comment type="function">
    <text evidence="3">Catalyzes the hydrolytic dehalogenation of small (S)-2-haloalkanoic acids to yield the corresponding (R)-2-hydroxyalkanoic acids.</text>
</comment>
<dbReference type="InterPro" id="IPR023214">
    <property type="entry name" value="HAD_sf"/>
</dbReference>
<comment type="catalytic activity">
    <reaction evidence="3">
        <text>an (S)-2-haloacid + H2O = a (2R)-2-hydroxycarboxylate + a halide anion + H(+)</text>
        <dbReference type="Rhea" id="RHEA:11192"/>
        <dbReference type="ChEBI" id="CHEBI:15377"/>
        <dbReference type="ChEBI" id="CHEBI:15378"/>
        <dbReference type="ChEBI" id="CHEBI:16042"/>
        <dbReference type="ChEBI" id="CHEBI:58314"/>
        <dbReference type="ChEBI" id="CHEBI:137405"/>
        <dbReference type="EC" id="3.8.1.2"/>
    </reaction>
</comment>
<dbReference type="RefSeq" id="WP_074823618.1">
    <property type="nucleotide sequence ID" value="NZ_FOEV01000004.1"/>
</dbReference>
<dbReference type="NCBIfam" id="TIGR01493">
    <property type="entry name" value="HAD-SF-IA-v2"/>
    <property type="match status" value="1"/>
</dbReference>
<dbReference type="InterPro" id="IPR023198">
    <property type="entry name" value="PGP-like_dom2"/>
</dbReference>
<dbReference type="PANTHER" id="PTHR43316">
    <property type="entry name" value="HYDROLASE, HALOACID DELAHOGENASE-RELATED"/>
    <property type="match status" value="1"/>
</dbReference>
<protein>
    <recommendedName>
        <fullName evidence="3">(S)-2-haloacid dehalogenase</fullName>
        <ecNumber evidence="3">3.8.1.2</ecNumber>
    </recommendedName>
    <alternativeName>
        <fullName evidence="3">2-haloalkanoic acid dehalogenase</fullName>
    </alternativeName>
    <alternativeName>
        <fullName evidence="3">Halocarboxylic acid halidohydrolase</fullName>
    </alternativeName>
    <alternativeName>
        <fullName evidence="3">L-2-haloacid dehalogenase</fullName>
    </alternativeName>
</protein>
<dbReference type="InterPro" id="IPR006328">
    <property type="entry name" value="2-HAD"/>
</dbReference>
<dbReference type="NCBIfam" id="TIGR01509">
    <property type="entry name" value="HAD-SF-IA-v3"/>
    <property type="match status" value="1"/>
</dbReference>
<evidence type="ECO:0000313" key="4">
    <source>
        <dbReference type="EMBL" id="SEQ13593.1"/>
    </source>
</evidence>
<accession>A0A9X8MAV7</accession>
<dbReference type="EMBL" id="FOEV01000004">
    <property type="protein sequence ID" value="SEQ13593.1"/>
    <property type="molecule type" value="Genomic_DNA"/>
</dbReference>
<dbReference type="CDD" id="cd02588">
    <property type="entry name" value="HAD_L2-DEX"/>
    <property type="match status" value="1"/>
</dbReference>
<dbReference type="EC" id="3.8.1.2" evidence="3"/>
<dbReference type="SUPFAM" id="SSF56784">
    <property type="entry name" value="HAD-like"/>
    <property type="match status" value="1"/>
</dbReference>
<dbReference type="InterPro" id="IPR051540">
    <property type="entry name" value="S-2-haloacid_dehalogenase"/>
</dbReference>
<dbReference type="Pfam" id="PF00702">
    <property type="entry name" value="Hydrolase"/>
    <property type="match status" value="1"/>
</dbReference>
<dbReference type="NCBIfam" id="TIGR01428">
    <property type="entry name" value="HAD_type_II"/>
    <property type="match status" value="1"/>
</dbReference>
<comment type="similarity">
    <text evidence="1 3">Belongs to the HAD-like hydrolase superfamily. S-2-haloalkanoic acid dehalogenase family.</text>
</comment>
<keyword evidence="2 3" id="KW-0378">Hydrolase</keyword>
<evidence type="ECO:0000256" key="3">
    <source>
        <dbReference type="RuleBase" id="RU368077"/>
    </source>
</evidence>
<dbReference type="InterPro" id="IPR006439">
    <property type="entry name" value="HAD-SF_hydro_IA"/>
</dbReference>
<dbReference type="GO" id="GO:0018784">
    <property type="term" value="F:(S)-2-haloacid dehalogenase activity"/>
    <property type="evidence" value="ECO:0007669"/>
    <property type="project" value="UniProtKB-UniRule"/>
</dbReference>
<evidence type="ECO:0000256" key="2">
    <source>
        <dbReference type="ARBA" id="ARBA00022801"/>
    </source>
</evidence>
<reference evidence="4 5" key="1">
    <citation type="submission" date="2016-10" db="EMBL/GenBank/DDBJ databases">
        <authorList>
            <person name="Varghese N."/>
            <person name="Submissions S."/>
        </authorList>
    </citation>
    <scope>NUCLEOTIDE SEQUENCE [LARGE SCALE GENOMIC DNA]</scope>
    <source>
        <strain evidence="4 5">LMG 21974</strain>
    </source>
</reference>
<dbReference type="AlphaFoldDB" id="A0A9X8MAV7"/>
<gene>
    <name evidence="4" type="ORF">SAMN05216409_10441</name>
</gene>
<dbReference type="PRINTS" id="PR00413">
    <property type="entry name" value="HADHALOGNASE"/>
</dbReference>